<sequence length="23" mass="2728">IVKRGRKTLYACCETCKEELQKK</sequence>
<dbReference type="AlphaFoldDB" id="A0A2R6C4G1"/>
<name>A0A2R6C4G1_9ARCH</name>
<feature type="domain" description="TRASH transcription regulator C-terminal prokaryotic" evidence="1">
    <location>
        <begin position="1"/>
        <end position="23"/>
    </location>
</feature>
<comment type="caution">
    <text evidence="2">The sequence shown here is derived from an EMBL/GenBank/DDBJ whole genome shotgun (WGS) entry which is preliminary data.</text>
</comment>
<protein>
    <recommendedName>
        <fullName evidence="1">TRASH transcription regulator C-terminal prokaryotic domain-containing protein</fullName>
    </recommendedName>
</protein>
<evidence type="ECO:0000313" key="3">
    <source>
        <dbReference type="Proteomes" id="UP000241886"/>
    </source>
</evidence>
<feature type="non-terminal residue" evidence="2">
    <location>
        <position position="1"/>
    </location>
</feature>
<organism evidence="2 3">
    <name type="scientific">Candidatus Marsarchaeota G2 archaeon ECH_B_SAG-G16</name>
    <dbReference type="NCBI Taxonomy" id="1978167"/>
    <lineage>
        <taxon>Archaea</taxon>
        <taxon>Candidatus Marsarchaeota</taxon>
        <taxon>Candidatus Marsarchaeota group 2</taxon>
    </lineage>
</organism>
<accession>A0A2R6C4G1</accession>
<proteinExistence type="predicted"/>
<dbReference type="Proteomes" id="UP000241886">
    <property type="component" value="Unassembled WGS sequence"/>
</dbReference>
<reference evidence="2 3" key="1">
    <citation type="submission" date="2017-04" db="EMBL/GenBank/DDBJ databases">
        <title>Novel microbial lineages endemic to geothermal iron-oxide mats fill important gaps in the evolutionary history of Archaea.</title>
        <authorList>
            <person name="Jay Z.J."/>
            <person name="Beam J.P."/>
            <person name="Dlakic M."/>
            <person name="Rusch D.B."/>
            <person name="Kozubal M.A."/>
            <person name="Inskeep W.P."/>
        </authorList>
    </citation>
    <scope>NUCLEOTIDE SEQUENCE [LARGE SCALE GENOMIC DNA]</scope>
    <source>
        <strain evidence="2">ECH_B_SAG-G16</strain>
    </source>
</reference>
<gene>
    <name evidence="2" type="ORF">B9Q13_00900</name>
</gene>
<dbReference type="InterPro" id="IPR013603">
    <property type="entry name" value="TRASH_TR_C_prok"/>
</dbReference>
<dbReference type="EMBL" id="NEXO01000012">
    <property type="protein sequence ID" value="PSO05785.1"/>
    <property type="molecule type" value="Genomic_DNA"/>
</dbReference>
<evidence type="ECO:0000259" key="1">
    <source>
        <dbReference type="Pfam" id="PF08394"/>
    </source>
</evidence>
<dbReference type="Pfam" id="PF08394">
    <property type="entry name" value="Arc_trans_TRASH"/>
    <property type="match status" value="1"/>
</dbReference>
<evidence type="ECO:0000313" key="2">
    <source>
        <dbReference type="EMBL" id="PSO05785.1"/>
    </source>
</evidence>